<evidence type="ECO:0000259" key="2">
    <source>
        <dbReference type="PROSITE" id="PS50911"/>
    </source>
</evidence>
<evidence type="ECO:0000313" key="4">
    <source>
        <dbReference type="Proteomes" id="UP001162881"/>
    </source>
</evidence>
<name>A0ABT0BHM1_9SPHN</name>
<feature type="signal peptide" evidence="1">
    <location>
        <begin position="1"/>
        <end position="26"/>
    </location>
</feature>
<feature type="domain" description="Peptidase C51" evidence="2">
    <location>
        <begin position="41"/>
        <end position="162"/>
    </location>
</feature>
<proteinExistence type="predicted"/>
<gene>
    <name evidence="3" type="ORF">MTR62_17830</name>
</gene>
<dbReference type="InterPro" id="IPR007921">
    <property type="entry name" value="CHAP_dom"/>
</dbReference>
<dbReference type="Proteomes" id="UP001162881">
    <property type="component" value="Unassembled WGS sequence"/>
</dbReference>
<reference evidence="3" key="1">
    <citation type="submission" date="2022-03" db="EMBL/GenBank/DDBJ databases">
        <title>Identification of a novel bacterium isolated from mangrove sediments.</title>
        <authorList>
            <person name="Pan X."/>
        </authorList>
    </citation>
    <scope>NUCLEOTIDE SEQUENCE</scope>
    <source>
        <strain evidence="3">B1949</strain>
    </source>
</reference>
<organism evidence="3 4">
    <name type="scientific">Novosphingobium organovorum</name>
    <dbReference type="NCBI Taxonomy" id="2930092"/>
    <lineage>
        <taxon>Bacteria</taxon>
        <taxon>Pseudomonadati</taxon>
        <taxon>Pseudomonadota</taxon>
        <taxon>Alphaproteobacteria</taxon>
        <taxon>Sphingomonadales</taxon>
        <taxon>Sphingomonadaceae</taxon>
        <taxon>Novosphingobium</taxon>
    </lineage>
</organism>
<sequence length="233" mass="24624">MERPYTALTIVWAAALFALSTPSAQARSAIDAIVGGGAASAPSSAASPPGKTLVPSPMRAAPDLECVPYARELSGIAIYGDAYTWWTKAQGRYARGHVPRVGAVMAIRPYGNSQLGHVATVARVIDSRTILLDHANWSYPGKIERNVTALDVSPDNDWSEVRIWYGPSQTLGVSHWPVEGFIYNARPGSGPVGRALARADDASSPAMRGKASVQANVQESARDPIGAIIAGNF</sequence>
<accession>A0ABT0BHM1</accession>
<dbReference type="SUPFAM" id="SSF54001">
    <property type="entry name" value="Cysteine proteinases"/>
    <property type="match status" value="1"/>
</dbReference>
<comment type="caution">
    <text evidence="3">The sequence shown here is derived from an EMBL/GenBank/DDBJ whole genome shotgun (WGS) entry which is preliminary data.</text>
</comment>
<dbReference type="Gene3D" id="3.90.1720.10">
    <property type="entry name" value="endopeptidase domain like (from Nostoc punctiforme)"/>
    <property type="match status" value="1"/>
</dbReference>
<feature type="chain" id="PRO_5045326110" evidence="1">
    <location>
        <begin position="27"/>
        <end position="233"/>
    </location>
</feature>
<dbReference type="Pfam" id="PF05257">
    <property type="entry name" value="CHAP"/>
    <property type="match status" value="1"/>
</dbReference>
<keyword evidence="1" id="KW-0732">Signal</keyword>
<dbReference type="PROSITE" id="PS50911">
    <property type="entry name" value="CHAP"/>
    <property type="match status" value="1"/>
</dbReference>
<dbReference type="EMBL" id="JALHLF010000112">
    <property type="protein sequence ID" value="MCJ2184535.1"/>
    <property type="molecule type" value="Genomic_DNA"/>
</dbReference>
<dbReference type="RefSeq" id="WP_244023463.1">
    <property type="nucleotide sequence ID" value="NZ_JALHLF010000112.1"/>
</dbReference>
<evidence type="ECO:0000256" key="1">
    <source>
        <dbReference type="SAM" id="SignalP"/>
    </source>
</evidence>
<protein>
    <submittedName>
        <fullName evidence="3">CHAP domain-containing protein</fullName>
    </submittedName>
</protein>
<keyword evidence="4" id="KW-1185">Reference proteome</keyword>
<dbReference type="InterPro" id="IPR038765">
    <property type="entry name" value="Papain-like_cys_pep_sf"/>
</dbReference>
<evidence type="ECO:0000313" key="3">
    <source>
        <dbReference type="EMBL" id="MCJ2184535.1"/>
    </source>
</evidence>